<reference evidence="14" key="1">
    <citation type="submission" date="2022-03" db="EMBL/GenBank/DDBJ databases">
        <title>The complete genome sequence of a Methyloterrigena soli.</title>
        <authorList>
            <person name="Zi Z."/>
        </authorList>
    </citation>
    <scope>NUCLEOTIDE SEQUENCE</scope>
    <source>
        <strain evidence="14">M48</strain>
    </source>
</reference>
<sequence length="310" mass="32967">MDISLLGIPLEAGNSVPGTLMGPAALRTAGIAAMLTGLGHEVRDYGDVVPAAAPANLSGQWPTCRNPGEIKAWTEAIHDRGLDVLRAGGVPIFMGGDHALSMGTVAAVSRHCHETGRDLAVLWLDAHADFNTPDTTPSGNMHGMPLAFLTGEPSLAGLLAGRDLVTLAPEAIHIFGLRSIDLDERMRLDEHGIDCIDMRAIDETGVSNLLRELLAKLDPERTHLHVSLDVDFIDPSLAPAVGTTVPGGATYREAHLIMEMLHDSGLVGSVDIVELNPFLDERGKSARLMAELAASLFGRTVLDRRPRPTA</sequence>
<organism evidence="14 15">
    <name type="scientific">Paradevosia shaoguanensis</name>
    <dbReference type="NCBI Taxonomy" id="1335043"/>
    <lineage>
        <taxon>Bacteria</taxon>
        <taxon>Pseudomonadati</taxon>
        <taxon>Pseudomonadota</taxon>
        <taxon>Alphaproteobacteria</taxon>
        <taxon>Hyphomicrobiales</taxon>
        <taxon>Devosiaceae</taxon>
        <taxon>Paradevosia</taxon>
    </lineage>
</organism>
<dbReference type="GO" id="GO:0006525">
    <property type="term" value="P:arginine metabolic process"/>
    <property type="evidence" value="ECO:0007669"/>
    <property type="project" value="UniProtKB-KW"/>
</dbReference>
<evidence type="ECO:0000256" key="8">
    <source>
        <dbReference type="ARBA" id="ARBA00047391"/>
    </source>
</evidence>
<dbReference type="InterPro" id="IPR020855">
    <property type="entry name" value="Ureohydrolase_Mn_BS"/>
</dbReference>
<dbReference type="SUPFAM" id="SSF52768">
    <property type="entry name" value="Arginase/deacetylase"/>
    <property type="match status" value="1"/>
</dbReference>
<feature type="binding site" evidence="10">
    <location>
        <position position="127"/>
    </location>
    <ligand>
        <name>Mn(2+)</name>
        <dbReference type="ChEBI" id="CHEBI:29035"/>
        <label>1</label>
    </ligand>
</feature>
<dbReference type="AlphaFoldDB" id="A0AA41QQR2"/>
<keyword evidence="5 10" id="KW-0479">Metal-binding</keyword>
<keyword evidence="7 10" id="KW-0464">Manganese</keyword>
<feature type="binding site" evidence="10">
    <location>
        <position position="98"/>
    </location>
    <ligand>
        <name>Mn(2+)</name>
        <dbReference type="ChEBI" id="CHEBI:29035"/>
        <label>1</label>
    </ligand>
</feature>
<evidence type="ECO:0000256" key="11">
    <source>
        <dbReference type="PROSITE-ProRule" id="PRU00742"/>
    </source>
</evidence>
<evidence type="ECO:0000256" key="6">
    <source>
        <dbReference type="ARBA" id="ARBA00022801"/>
    </source>
</evidence>
<protein>
    <recommendedName>
        <fullName evidence="3 9">Arginase</fullName>
        <ecNumber evidence="2 9">3.5.3.1</ecNumber>
    </recommendedName>
</protein>
<comment type="pathway">
    <text evidence="1">Nitrogen metabolism; urea cycle; L-ornithine and urea from L-arginine: step 1/1.</text>
</comment>
<dbReference type="Proteomes" id="UP001156140">
    <property type="component" value="Unassembled WGS sequence"/>
</dbReference>
<evidence type="ECO:0000256" key="4">
    <source>
        <dbReference type="ARBA" id="ARBA00022503"/>
    </source>
</evidence>
<dbReference type="PROSITE" id="PS51409">
    <property type="entry name" value="ARGINASE_2"/>
    <property type="match status" value="1"/>
</dbReference>
<dbReference type="PRINTS" id="PR00116">
    <property type="entry name" value="ARGINASE"/>
</dbReference>
<comment type="caution">
    <text evidence="14">The sequence shown here is derived from an EMBL/GenBank/DDBJ whole genome shotgun (WGS) entry which is preliminary data.</text>
</comment>
<keyword evidence="15" id="KW-1185">Reference proteome</keyword>
<dbReference type="FunFam" id="3.40.800.10:FF:000012">
    <property type="entry name" value="Arginase"/>
    <property type="match status" value="1"/>
</dbReference>
<evidence type="ECO:0000256" key="3">
    <source>
        <dbReference type="ARBA" id="ARBA00018123"/>
    </source>
</evidence>
<evidence type="ECO:0000313" key="15">
    <source>
        <dbReference type="Proteomes" id="UP001156140"/>
    </source>
</evidence>
<dbReference type="NCBIfam" id="TIGR01229">
    <property type="entry name" value="rocF_arginase"/>
    <property type="match status" value="1"/>
</dbReference>
<accession>A0AA41QQR2</accession>
<evidence type="ECO:0000256" key="9">
    <source>
        <dbReference type="NCBIfam" id="TIGR01229"/>
    </source>
</evidence>
<gene>
    <name evidence="14" type="primary">rocF</name>
    <name evidence="14" type="ORF">ML536_19700</name>
</gene>
<keyword evidence="6 12" id="KW-0378">Hydrolase</keyword>
<dbReference type="Gene3D" id="3.40.800.10">
    <property type="entry name" value="Ureohydrolase domain"/>
    <property type="match status" value="1"/>
</dbReference>
<feature type="binding site" evidence="10">
    <location>
        <position position="229"/>
    </location>
    <ligand>
        <name>Mn(2+)</name>
        <dbReference type="ChEBI" id="CHEBI:29035"/>
        <label>1</label>
    </ligand>
</feature>
<comment type="catalytic activity">
    <reaction evidence="8 13">
        <text>L-arginine + H2O = urea + L-ornithine</text>
        <dbReference type="Rhea" id="RHEA:20569"/>
        <dbReference type="ChEBI" id="CHEBI:15377"/>
        <dbReference type="ChEBI" id="CHEBI:16199"/>
        <dbReference type="ChEBI" id="CHEBI:32682"/>
        <dbReference type="ChEBI" id="CHEBI:46911"/>
        <dbReference type="EC" id="3.5.3.1"/>
    </reaction>
</comment>
<dbReference type="PANTHER" id="PTHR43782">
    <property type="entry name" value="ARGINASE"/>
    <property type="match status" value="1"/>
</dbReference>
<evidence type="ECO:0000256" key="1">
    <source>
        <dbReference type="ARBA" id="ARBA00005098"/>
    </source>
</evidence>
<dbReference type="EMBL" id="JALAZD010000003">
    <property type="protein sequence ID" value="MCI0129064.1"/>
    <property type="molecule type" value="Genomic_DNA"/>
</dbReference>
<comment type="similarity">
    <text evidence="11 12">Belongs to the arginase family.</text>
</comment>
<dbReference type="GO" id="GO:0005737">
    <property type="term" value="C:cytoplasm"/>
    <property type="evidence" value="ECO:0007669"/>
    <property type="project" value="TreeGrafter"/>
</dbReference>
<evidence type="ECO:0000256" key="2">
    <source>
        <dbReference type="ARBA" id="ARBA00012168"/>
    </source>
</evidence>
<dbReference type="InterPro" id="IPR006035">
    <property type="entry name" value="Ureohydrolase"/>
</dbReference>
<dbReference type="PROSITE" id="PS01053">
    <property type="entry name" value="ARGINASE_1"/>
    <property type="match status" value="1"/>
</dbReference>
<name>A0AA41QQR2_9HYPH</name>
<evidence type="ECO:0000256" key="7">
    <source>
        <dbReference type="ARBA" id="ARBA00023211"/>
    </source>
</evidence>
<dbReference type="PIRSF" id="PIRSF036979">
    <property type="entry name" value="Arginase"/>
    <property type="match status" value="1"/>
</dbReference>
<dbReference type="InterPro" id="IPR023696">
    <property type="entry name" value="Ureohydrolase_dom_sf"/>
</dbReference>
<dbReference type="InterPro" id="IPR014033">
    <property type="entry name" value="Arginase"/>
</dbReference>
<evidence type="ECO:0000256" key="5">
    <source>
        <dbReference type="ARBA" id="ARBA00022723"/>
    </source>
</evidence>
<evidence type="ECO:0000256" key="10">
    <source>
        <dbReference type="PIRSR" id="PIRSR036979-1"/>
    </source>
</evidence>
<dbReference type="PANTHER" id="PTHR43782:SF3">
    <property type="entry name" value="ARGINASE"/>
    <property type="match status" value="1"/>
</dbReference>
<keyword evidence="4 13" id="KW-0056">Arginine metabolism</keyword>
<dbReference type="EC" id="3.5.3.1" evidence="2 9"/>
<feature type="binding site" evidence="10">
    <location>
        <position position="231"/>
    </location>
    <ligand>
        <name>Mn(2+)</name>
        <dbReference type="ChEBI" id="CHEBI:29035"/>
        <label>1</label>
    </ligand>
</feature>
<evidence type="ECO:0000256" key="13">
    <source>
        <dbReference type="RuleBase" id="RU361159"/>
    </source>
</evidence>
<dbReference type="GO" id="GO:0030145">
    <property type="term" value="F:manganese ion binding"/>
    <property type="evidence" value="ECO:0007669"/>
    <property type="project" value="TreeGrafter"/>
</dbReference>
<dbReference type="Pfam" id="PF00491">
    <property type="entry name" value="Arginase"/>
    <property type="match status" value="1"/>
</dbReference>
<proteinExistence type="inferred from homology"/>
<feature type="binding site" evidence="10">
    <location>
        <position position="125"/>
    </location>
    <ligand>
        <name>Mn(2+)</name>
        <dbReference type="ChEBI" id="CHEBI:29035"/>
        <label>1</label>
    </ligand>
</feature>
<dbReference type="RefSeq" id="WP_281737035.1">
    <property type="nucleotide sequence ID" value="NZ_JAKETQ010000003.1"/>
</dbReference>
<dbReference type="CDD" id="cd09989">
    <property type="entry name" value="Arginase"/>
    <property type="match status" value="1"/>
</dbReference>
<comment type="cofactor">
    <cofactor evidence="10 13">
        <name>Mn(2+)</name>
        <dbReference type="ChEBI" id="CHEBI:29035"/>
    </cofactor>
    <text evidence="10 13">Binds 2 manganese ions per subunit.</text>
</comment>
<feature type="binding site" evidence="10">
    <location>
        <position position="129"/>
    </location>
    <ligand>
        <name>Mn(2+)</name>
        <dbReference type="ChEBI" id="CHEBI:29035"/>
        <label>1</label>
    </ligand>
</feature>
<evidence type="ECO:0000313" key="14">
    <source>
        <dbReference type="EMBL" id="MCI0129064.1"/>
    </source>
</evidence>
<evidence type="ECO:0000256" key="12">
    <source>
        <dbReference type="RuleBase" id="RU003684"/>
    </source>
</evidence>
<dbReference type="GO" id="GO:0004053">
    <property type="term" value="F:arginase activity"/>
    <property type="evidence" value="ECO:0007669"/>
    <property type="project" value="UniProtKB-UniRule"/>
</dbReference>